<dbReference type="GO" id="GO:0004111">
    <property type="term" value="F:creatine kinase activity"/>
    <property type="evidence" value="ECO:0007669"/>
    <property type="project" value="InterPro"/>
</dbReference>
<dbReference type="InterPro" id="IPR000749">
    <property type="entry name" value="ATP-guanido_PTrfase"/>
</dbReference>
<evidence type="ECO:0000259" key="9">
    <source>
        <dbReference type="PROSITE" id="PS51510"/>
    </source>
</evidence>
<evidence type="ECO:0000313" key="12">
    <source>
        <dbReference type="Proteomes" id="UP000663832"/>
    </source>
</evidence>
<dbReference type="Pfam" id="PF00217">
    <property type="entry name" value="ATP-gua_Ptrans"/>
    <property type="match status" value="1"/>
</dbReference>
<evidence type="ECO:0000259" key="8">
    <source>
        <dbReference type="PROSITE" id="PS51509"/>
    </source>
</evidence>
<dbReference type="InterPro" id="IPR022414">
    <property type="entry name" value="ATP-guanido_PTrfase_cat"/>
</dbReference>
<evidence type="ECO:0000313" key="10">
    <source>
        <dbReference type="EMBL" id="CAF1174888.1"/>
    </source>
</evidence>
<dbReference type="Gene3D" id="3.30.590.10">
    <property type="entry name" value="Glutamine synthetase/guanido kinase, catalytic domain"/>
    <property type="match status" value="1"/>
</dbReference>
<evidence type="ECO:0000256" key="7">
    <source>
        <dbReference type="PROSITE-ProRule" id="PRU00843"/>
    </source>
</evidence>
<feature type="binding site" evidence="7">
    <location>
        <begin position="305"/>
        <end position="310"/>
    </location>
    <ligand>
        <name>ATP</name>
        <dbReference type="ChEBI" id="CHEBI:30616"/>
    </ligand>
</feature>
<dbReference type="GO" id="GO:0005524">
    <property type="term" value="F:ATP binding"/>
    <property type="evidence" value="ECO:0007669"/>
    <property type="project" value="UniProtKB-UniRule"/>
</dbReference>
<keyword evidence="3 7" id="KW-0547">Nucleotide-binding</keyword>
<dbReference type="GO" id="GO:0005615">
    <property type="term" value="C:extracellular space"/>
    <property type="evidence" value="ECO:0007669"/>
    <property type="project" value="TreeGrafter"/>
</dbReference>
<dbReference type="SUPFAM" id="SSF55931">
    <property type="entry name" value="Glutamine synthetase/guanido kinase"/>
    <property type="match status" value="1"/>
</dbReference>
<evidence type="ECO:0000256" key="6">
    <source>
        <dbReference type="PROSITE-ProRule" id="PRU00842"/>
    </source>
</evidence>
<dbReference type="GO" id="GO:0046314">
    <property type="term" value="P:phosphocreatine biosynthetic process"/>
    <property type="evidence" value="ECO:0007669"/>
    <property type="project" value="InterPro"/>
</dbReference>
<dbReference type="PROSITE" id="PS51510">
    <property type="entry name" value="PHOSPHAGEN_KINASE_C"/>
    <property type="match status" value="1"/>
</dbReference>
<organism evidence="10 13">
    <name type="scientific">Adineta steineri</name>
    <dbReference type="NCBI Taxonomy" id="433720"/>
    <lineage>
        <taxon>Eukaryota</taxon>
        <taxon>Metazoa</taxon>
        <taxon>Spiralia</taxon>
        <taxon>Gnathifera</taxon>
        <taxon>Rotifera</taxon>
        <taxon>Eurotatoria</taxon>
        <taxon>Bdelloidea</taxon>
        <taxon>Adinetida</taxon>
        <taxon>Adinetidae</taxon>
        <taxon>Adineta</taxon>
    </lineage>
</organism>
<accession>A0A814UG63</accession>
<feature type="domain" description="Phosphagen kinase N-terminal" evidence="8">
    <location>
        <begin position="5"/>
        <end position="87"/>
    </location>
</feature>
<dbReference type="Proteomes" id="UP000663832">
    <property type="component" value="Unassembled WGS sequence"/>
</dbReference>
<sequence length="349" mass="41652">MINIEHEKSINQLIKKKSLVQKYFLWLQPCEIWCLLRKKTQFNSTIYDCIQSGLENPDAICGLYAIDGDCYELFRCLFWPVIMDYHKIDIRNLIFKHDFGDYHDIQDLSSEINQQILSIRIRIDRSIQHYPMIPKLTVDQLLEIEERVRTTLEHLDEDLQGDYHSLKDLNEMDQIKLRERSILFQEPIDRYLESAGVYNHWPNGRGFSINKDENFIIWVNEEDHLSFIAQSNDSKMNETYERLIRAITQLHQAFEFQQHQRLGYLNFSPLNIGTALQVNVHIKLNHTEKLDELIEFSKKYDIHLENTNEKNIFNLSNIIRLGRTEFHIIRSMWNGIQQIIEQDINQNIN</sequence>
<dbReference type="EMBL" id="CAJNOI010000195">
    <property type="protein sequence ID" value="CAF1174888.1"/>
    <property type="molecule type" value="Genomic_DNA"/>
</dbReference>
<dbReference type="SUPFAM" id="SSF48034">
    <property type="entry name" value="Guanido kinase N-terminal domain"/>
    <property type="match status" value="1"/>
</dbReference>
<dbReference type="Proteomes" id="UP000663877">
    <property type="component" value="Unassembled WGS sequence"/>
</dbReference>
<evidence type="ECO:0000256" key="2">
    <source>
        <dbReference type="ARBA" id="ARBA00022679"/>
    </source>
</evidence>
<evidence type="ECO:0000256" key="3">
    <source>
        <dbReference type="ARBA" id="ARBA00022741"/>
    </source>
</evidence>
<keyword evidence="5 7" id="KW-0067">ATP-binding</keyword>
<dbReference type="InterPro" id="IPR014746">
    <property type="entry name" value="Gln_synth/guanido_kin_cat_dom"/>
</dbReference>
<name>A0A814UG63_9BILA</name>
<dbReference type="InterPro" id="IPR022413">
    <property type="entry name" value="ATP-guanido_PTrfase_N"/>
</dbReference>
<proteinExistence type="inferred from homology"/>
<dbReference type="InterPro" id="IPR036802">
    <property type="entry name" value="ATP-guanido_PTrfase_N_sf"/>
</dbReference>
<evidence type="ECO:0000256" key="4">
    <source>
        <dbReference type="ARBA" id="ARBA00022777"/>
    </source>
</evidence>
<keyword evidence="4 7" id="KW-0418">Kinase</keyword>
<comment type="caution">
    <text evidence="10">The sequence shown here is derived from an EMBL/GenBank/DDBJ whole genome shotgun (WGS) entry which is preliminary data.</text>
</comment>
<keyword evidence="12" id="KW-1185">Reference proteome</keyword>
<evidence type="ECO:0008006" key="14">
    <source>
        <dbReference type="Google" id="ProtNLM"/>
    </source>
</evidence>
<reference evidence="10" key="1">
    <citation type="submission" date="2021-02" db="EMBL/GenBank/DDBJ databases">
        <authorList>
            <person name="Nowell W R."/>
        </authorList>
    </citation>
    <scope>NUCLEOTIDE SEQUENCE</scope>
</reference>
<gene>
    <name evidence="10" type="ORF">BJG266_LOCUS25417</name>
    <name evidence="11" type="ORF">QVE165_LOCUS43770</name>
</gene>
<evidence type="ECO:0000256" key="5">
    <source>
        <dbReference type="ARBA" id="ARBA00022840"/>
    </source>
</evidence>
<dbReference type="EMBL" id="CAJNOM010000569">
    <property type="protein sequence ID" value="CAF1505416.1"/>
    <property type="molecule type" value="Genomic_DNA"/>
</dbReference>
<feature type="binding site" evidence="7">
    <location>
        <begin position="118"/>
        <end position="122"/>
    </location>
    <ligand>
        <name>ATP</name>
        <dbReference type="ChEBI" id="CHEBI:30616"/>
    </ligand>
</feature>
<evidence type="ECO:0000313" key="13">
    <source>
        <dbReference type="Proteomes" id="UP000663877"/>
    </source>
</evidence>
<dbReference type="PANTHER" id="PTHR11547">
    <property type="entry name" value="ARGININE OR CREATINE KINASE"/>
    <property type="match status" value="1"/>
</dbReference>
<dbReference type="OrthoDB" id="430219at2759"/>
<feature type="domain" description="Phosphagen kinase C-terminal" evidence="9">
    <location>
        <begin position="115"/>
        <end position="346"/>
    </location>
</feature>
<dbReference type="Pfam" id="PF02807">
    <property type="entry name" value="ATP-gua_PtransN"/>
    <property type="match status" value="1"/>
</dbReference>
<evidence type="ECO:0000256" key="1">
    <source>
        <dbReference type="ARBA" id="ARBA00006798"/>
    </source>
</evidence>
<feature type="binding site" evidence="7">
    <location>
        <begin position="277"/>
        <end position="281"/>
    </location>
    <ligand>
        <name>ATP</name>
        <dbReference type="ChEBI" id="CHEBI:30616"/>
    </ligand>
</feature>
<dbReference type="Gene3D" id="1.10.135.10">
    <property type="entry name" value="ATP:guanido phosphotransferase, N-terminal domain"/>
    <property type="match status" value="1"/>
</dbReference>
<comment type="caution">
    <text evidence="7">Lacks conserved residue(s) required for the propagation of feature annotation.</text>
</comment>
<dbReference type="PANTHER" id="PTHR11547:SF38">
    <property type="entry name" value="ARGININE KINASE 1-RELATED"/>
    <property type="match status" value="1"/>
</dbReference>
<dbReference type="AlphaFoldDB" id="A0A814UG63"/>
<evidence type="ECO:0000313" key="11">
    <source>
        <dbReference type="EMBL" id="CAF1505416.1"/>
    </source>
</evidence>
<comment type="similarity">
    <text evidence="1 6">Belongs to the ATP:guanido phosphotransferase family.</text>
</comment>
<dbReference type="PROSITE" id="PS51509">
    <property type="entry name" value="PHOSPHAGEN_KINASE_N"/>
    <property type="match status" value="1"/>
</dbReference>
<keyword evidence="2 7" id="KW-0808">Transferase</keyword>
<protein>
    <recommendedName>
        <fullName evidence="14">Arginine kinase</fullName>
    </recommendedName>
</protein>